<accession>A0A8J5RJH6</accession>
<gene>
    <name evidence="2" type="ORF">GUJ93_ZPchr0008g12117</name>
</gene>
<proteinExistence type="predicted"/>
<sequence>MMALISEKIGKGEIFSNLNGDGGVRSGMGTTAWGPWIATWAPAEFGATTAMGSEGGGTGFGMGTAACVGDGDGSDEGSGYTDAGSGDGLRG</sequence>
<reference evidence="2" key="1">
    <citation type="journal article" date="2021" name="bioRxiv">
        <title>Whole Genome Assembly and Annotation of Northern Wild Rice, Zizania palustris L., Supports a Whole Genome Duplication in the Zizania Genus.</title>
        <authorList>
            <person name="Haas M."/>
            <person name="Kono T."/>
            <person name="Macchietto M."/>
            <person name="Millas R."/>
            <person name="McGilp L."/>
            <person name="Shao M."/>
            <person name="Duquette J."/>
            <person name="Hirsch C.N."/>
            <person name="Kimball J."/>
        </authorList>
    </citation>
    <scope>NUCLEOTIDE SEQUENCE</scope>
    <source>
        <tissue evidence="2">Fresh leaf tissue</tissue>
    </source>
</reference>
<name>A0A8J5RJH6_ZIZPA</name>
<dbReference type="AlphaFoldDB" id="A0A8J5RJH6"/>
<dbReference type="EMBL" id="JAAALK010000290">
    <property type="protein sequence ID" value="KAG8047947.1"/>
    <property type="molecule type" value="Genomic_DNA"/>
</dbReference>
<evidence type="ECO:0000256" key="1">
    <source>
        <dbReference type="SAM" id="MobiDB-lite"/>
    </source>
</evidence>
<protein>
    <submittedName>
        <fullName evidence="2">Uncharacterized protein</fullName>
    </submittedName>
</protein>
<feature type="region of interest" description="Disordered" evidence="1">
    <location>
        <begin position="71"/>
        <end position="91"/>
    </location>
</feature>
<comment type="caution">
    <text evidence="2">The sequence shown here is derived from an EMBL/GenBank/DDBJ whole genome shotgun (WGS) entry which is preliminary data.</text>
</comment>
<organism evidence="2 3">
    <name type="scientific">Zizania palustris</name>
    <name type="common">Northern wild rice</name>
    <dbReference type="NCBI Taxonomy" id="103762"/>
    <lineage>
        <taxon>Eukaryota</taxon>
        <taxon>Viridiplantae</taxon>
        <taxon>Streptophyta</taxon>
        <taxon>Embryophyta</taxon>
        <taxon>Tracheophyta</taxon>
        <taxon>Spermatophyta</taxon>
        <taxon>Magnoliopsida</taxon>
        <taxon>Liliopsida</taxon>
        <taxon>Poales</taxon>
        <taxon>Poaceae</taxon>
        <taxon>BOP clade</taxon>
        <taxon>Oryzoideae</taxon>
        <taxon>Oryzeae</taxon>
        <taxon>Zizaniinae</taxon>
        <taxon>Zizania</taxon>
    </lineage>
</organism>
<dbReference type="Proteomes" id="UP000729402">
    <property type="component" value="Unassembled WGS sequence"/>
</dbReference>
<evidence type="ECO:0000313" key="3">
    <source>
        <dbReference type="Proteomes" id="UP000729402"/>
    </source>
</evidence>
<reference evidence="2" key="2">
    <citation type="submission" date="2021-02" db="EMBL/GenBank/DDBJ databases">
        <authorList>
            <person name="Kimball J.A."/>
            <person name="Haas M.W."/>
            <person name="Macchietto M."/>
            <person name="Kono T."/>
            <person name="Duquette J."/>
            <person name="Shao M."/>
        </authorList>
    </citation>
    <scope>NUCLEOTIDE SEQUENCE</scope>
    <source>
        <tissue evidence="2">Fresh leaf tissue</tissue>
    </source>
</reference>
<keyword evidence="3" id="KW-1185">Reference proteome</keyword>
<evidence type="ECO:0000313" key="2">
    <source>
        <dbReference type="EMBL" id="KAG8047947.1"/>
    </source>
</evidence>